<dbReference type="SUPFAM" id="SSF63825">
    <property type="entry name" value="YWTD domain"/>
    <property type="match status" value="1"/>
</dbReference>
<dbReference type="Pfam" id="PF24684">
    <property type="entry name" value="Vgb_lyase"/>
    <property type="match status" value="1"/>
</dbReference>
<keyword evidence="2" id="KW-1185">Reference proteome</keyword>
<protein>
    <submittedName>
        <fullName evidence="1">Uncharacterized protein</fullName>
    </submittedName>
</protein>
<accession>A0A540VA12</accession>
<dbReference type="InParanoid" id="A0A540VA12"/>
<comment type="caution">
    <text evidence="1">The sequence shown here is derived from an EMBL/GenBank/DDBJ whole genome shotgun (WGS) entry which is preliminary data.</text>
</comment>
<dbReference type="AlphaFoldDB" id="A0A540VA12"/>
<organism evidence="1 2">
    <name type="scientific">Litorilinea aerophila</name>
    <dbReference type="NCBI Taxonomy" id="1204385"/>
    <lineage>
        <taxon>Bacteria</taxon>
        <taxon>Bacillati</taxon>
        <taxon>Chloroflexota</taxon>
        <taxon>Caldilineae</taxon>
        <taxon>Caldilineales</taxon>
        <taxon>Caldilineaceae</taxon>
        <taxon>Litorilinea</taxon>
    </lineage>
</organism>
<dbReference type="Proteomes" id="UP000317371">
    <property type="component" value="Unassembled WGS sequence"/>
</dbReference>
<evidence type="ECO:0000313" key="2">
    <source>
        <dbReference type="Proteomes" id="UP000317371"/>
    </source>
</evidence>
<evidence type="ECO:0000313" key="1">
    <source>
        <dbReference type="EMBL" id="TQE93617.1"/>
    </source>
</evidence>
<dbReference type="EMBL" id="VIGC01000036">
    <property type="protein sequence ID" value="TQE93617.1"/>
    <property type="molecule type" value="Genomic_DNA"/>
</dbReference>
<sequence>MPQPRSPSVEIVFDAPGPQPNGMQATRDGLWILDQATGQVDLVSYTGQVLLTLPTASDRGSGITDSGDALWIASTYSREILKVDRQSGATLATFASPGASRTGAHGLEWREGRLWIANPPTATIYQVDVDGFQVVHQIPAPGNRPHGLAWEGDHLWCVETNHRAIYRLDPRTGAHLARVEIPEPYPEPHGMTLWDGRFWYCDAHTRQVCTLPVP</sequence>
<name>A0A540VA12_9CHLR</name>
<gene>
    <name evidence="1" type="ORF">FKZ61_20525</name>
</gene>
<dbReference type="Gene3D" id="2.130.10.10">
    <property type="entry name" value="YVTN repeat-like/Quinoprotein amine dehydrogenase"/>
    <property type="match status" value="1"/>
</dbReference>
<dbReference type="RefSeq" id="WP_141612038.1">
    <property type="nucleotide sequence ID" value="NZ_VIGC02000036.1"/>
</dbReference>
<dbReference type="OrthoDB" id="7767370at2"/>
<proteinExistence type="predicted"/>
<reference evidence="1 2" key="1">
    <citation type="submission" date="2019-06" db="EMBL/GenBank/DDBJ databases">
        <title>Genome sequence of Litorilinea aerophila BAA-2444.</title>
        <authorList>
            <person name="Maclea K.S."/>
            <person name="Maurais E.G."/>
            <person name="Iannazzi L.C."/>
        </authorList>
    </citation>
    <scope>NUCLEOTIDE SEQUENCE [LARGE SCALE GENOMIC DNA]</scope>
    <source>
        <strain evidence="1 2">ATCC BAA-2444</strain>
    </source>
</reference>
<dbReference type="InterPro" id="IPR015943">
    <property type="entry name" value="WD40/YVTN_repeat-like_dom_sf"/>
</dbReference>